<evidence type="ECO:0000256" key="1">
    <source>
        <dbReference type="SAM" id="MobiDB-lite"/>
    </source>
</evidence>
<evidence type="ECO:0000313" key="4">
    <source>
        <dbReference type="Proteomes" id="UP000297948"/>
    </source>
</evidence>
<dbReference type="PANTHER" id="PTHR35525:SF3">
    <property type="entry name" value="BLL6575 PROTEIN"/>
    <property type="match status" value="1"/>
</dbReference>
<name>A0A4Z0GQI6_9ACTN</name>
<dbReference type="OrthoDB" id="123307at2"/>
<sequence length="196" mass="20374">MARVAGNLTKVQQPGQRAPAPDSLRLVQELVNTLDVETGHDRLTIPGGLEDFRTLLADRGLPGIALDAGDLPELCALREALRAACLAHSGTDVPAATLAALDRLLTAAPLVLALDAAGGAALRPAPGLTGLPALTAAIAAGIIAAGRDWNRLKACVAEDCQWAYYDRSPAGRSRWCSMAVCGSRAKMRTYRGRGGA</sequence>
<dbReference type="Pfam" id="PF11706">
    <property type="entry name" value="zf-CGNR"/>
    <property type="match status" value="1"/>
</dbReference>
<feature type="region of interest" description="Disordered" evidence="1">
    <location>
        <begin position="1"/>
        <end position="21"/>
    </location>
</feature>
<proteinExistence type="predicted"/>
<feature type="domain" description="Zinc finger CGNR" evidence="2">
    <location>
        <begin position="151"/>
        <end position="193"/>
    </location>
</feature>
<accession>A0A4Z0GQI6</accession>
<protein>
    <submittedName>
        <fullName evidence="3">Zf-CGNR multi-domain protein</fullName>
    </submittedName>
</protein>
<evidence type="ECO:0000313" key="3">
    <source>
        <dbReference type="EMBL" id="TGA99329.1"/>
    </source>
</evidence>
<dbReference type="InterPro" id="IPR010852">
    <property type="entry name" value="ABATE"/>
</dbReference>
<dbReference type="Proteomes" id="UP000297948">
    <property type="component" value="Unassembled WGS sequence"/>
</dbReference>
<reference evidence="3 4" key="1">
    <citation type="submission" date="2019-03" db="EMBL/GenBank/DDBJ databases">
        <authorList>
            <person name="Gonzalez-Pimentel J.L."/>
        </authorList>
    </citation>
    <scope>NUCLEOTIDE SEQUENCE [LARGE SCALE GENOMIC DNA]</scope>
    <source>
        <strain evidence="3 4">JCM 31289</strain>
    </source>
</reference>
<dbReference type="Pfam" id="PF07336">
    <property type="entry name" value="ABATE"/>
    <property type="match status" value="1"/>
</dbReference>
<dbReference type="InterPro" id="IPR023286">
    <property type="entry name" value="ABATE_dom_sf"/>
</dbReference>
<dbReference type="EMBL" id="SRID01000250">
    <property type="protein sequence ID" value="TGA99329.1"/>
    <property type="molecule type" value="Genomic_DNA"/>
</dbReference>
<dbReference type="Gene3D" id="1.10.3300.10">
    <property type="entry name" value="Jann2411-like domain"/>
    <property type="match status" value="1"/>
</dbReference>
<dbReference type="SUPFAM" id="SSF160904">
    <property type="entry name" value="Jann2411-like"/>
    <property type="match status" value="1"/>
</dbReference>
<evidence type="ECO:0000259" key="2">
    <source>
        <dbReference type="Pfam" id="PF11706"/>
    </source>
</evidence>
<dbReference type="AlphaFoldDB" id="A0A4Z0GQI6"/>
<keyword evidence="4" id="KW-1185">Reference proteome</keyword>
<dbReference type="PANTHER" id="PTHR35525">
    <property type="entry name" value="BLL6575 PROTEIN"/>
    <property type="match status" value="1"/>
</dbReference>
<gene>
    <name evidence="3" type="ORF">E4099_22495</name>
</gene>
<organism evidence="3 4">
    <name type="scientific">Streptomyces palmae</name>
    <dbReference type="NCBI Taxonomy" id="1701085"/>
    <lineage>
        <taxon>Bacteria</taxon>
        <taxon>Bacillati</taxon>
        <taxon>Actinomycetota</taxon>
        <taxon>Actinomycetes</taxon>
        <taxon>Kitasatosporales</taxon>
        <taxon>Streptomycetaceae</taxon>
        <taxon>Streptomyces</taxon>
    </lineage>
</organism>
<comment type="caution">
    <text evidence="3">The sequence shown here is derived from an EMBL/GenBank/DDBJ whole genome shotgun (WGS) entry which is preliminary data.</text>
</comment>
<dbReference type="InterPro" id="IPR021005">
    <property type="entry name" value="Znf_CGNR"/>
</dbReference>